<dbReference type="AlphaFoldDB" id="A0AAE0K0M1"/>
<feature type="compositionally biased region" description="Polar residues" evidence="1">
    <location>
        <begin position="113"/>
        <end position="139"/>
    </location>
</feature>
<feature type="compositionally biased region" description="Basic and acidic residues" evidence="1">
    <location>
        <begin position="182"/>
        <end position="191"/>
    </location>
</feature>
<dbReference type="PANTHER" id="PTHR35391:SF5">
    <property type="entry name" value="DUF6590 DOMAIN-CONTAINING PROTEIN"/>
    <property type="match status" value="1"/>
</dbReference>
<reference evidence="3" key="2">
    <citation type="submission" date="2023-06" db="EMBL/GenBank/DDBJ databases">
        <authorList>
            <consortium name="Lawrence Berkeley National Laboratory"/>
            <person name="Haridas S."/>
            <person name="Hensen N."/>
            <person name="Bonometti L."/>
            <person name="Westerberg I."/>
            <person name="Brannstrom I.O."/>
            <person name="Guillou S."/>
            <person name="Cros-Aarteil S."/>
            <person name="Calhoun S."/>
            <person name="Kuo A."/>
            <person name="Mondo S."/>
            <person name="Pangilinan J."/>
            <person name="Riley R."/>
            <person name="Labutti K."/>
            <person name="Andreopoulos B."/>
            <person name="Lipzen A."/>
            <person name="Chen C."/>
            <person name="Yanf M."/>
            <person name="Daum C."/>
            <person name="Ng V."/>
            <person name="Clum A."/>
            <person name="Steindorff A."/>
            <person name="Ohm R."/>
            <person name="Martin F."/>
            <person name="Silar P."/>
            <person name="Natvig D."/>
            <person name="Lalanne C."/>
            <person name="Gautier V."/>
            <person name="Ament-Velasquez S.L."/>
            <person name="Kruys A."/>
            <person name="Hutchinson M.I."/>
            <person name="Powell A.J."/>
            <person name="Barry K."/>
            <person name="Miller A.N."/>
            <person name="Grigoriev I.V."/>
            <person name="Debuchy R."/>
            <person name="Gladieux P."/>
            <person name="Thoren M.H."/>
            <person name="Johannesson H."/>
        </authorList>
    </citation>
    <scope>NUCLEOTIDE SEQUENCE</scope>
    <source>
        <strain evidence="3">CBS 958.72</strain>
    </source>
</reference>
<feature type="region of interest" description="Disordered" evidence="1">
    <location>
        <begin position="1"/>
        <end position="191"/>
    </location>
</feature>
<dbReference type="InterPro" id="IPR046497">
    <property type="entry name" value="DUF6590"/>
</dbReference>
<name>A0AAE0K0M1_9PEZI</name>
<gene>
    <name evidence="3" type="ORF">B0T24DRAFT_709786</name>
</gene>
<feature type="domain" description="DUF6590" evidence="2">
    <location>
        <begin position="198"/>
        <end position="351"/>
    </location>
</feature>
<dbReference type="Proteomes" id="UP001287356">
    <property type="component" value="Unassembled WGS sequence"/>
</dbReference>
<feature type="compositionally biased region" description="Basic and acidic residues" evidence="1">
    <location>
        <begin position="44"/>
        <end position="53"/>
    </location>
</feature>
<protein>
    <recommendedName>
        <fullName evidence="2">DUF6590 domain-containing protein</fullName>
    </recommendedName>
</protein>
<feature type="compositionally biased region" description="Low complexity" evidence="1">
    <location>
        <begin position="160"/>
        <end position="174"/>
    </location>
</feature>
<evidence type="ECO:0000313" key="4">
    <source>
        <dbReference type="Proteomes" id="UP001287356"/>
    </source>
</evidence>
<evidence type="ECO:0000256" key="1">
    <source>
        <dbReference type="SAM" id="MobiDB-lite"/>
    </source>
</evidence>
<proteinExistence type="predicted"/>
<organism evidence="3 4">
    <name type="scientific">Lasiosphaeria ovina</name>
    <dbReference type="NCBI Taxonomy" id="92902"/>
    <lineage>
        <taxon>Eukaryota</taxon>
        <taxon>Fungi</taxon>
        <taxon>Dikarya</taxon>
        <taxon>Ascomycota</taxon>
        <taxon>Pezizomycotina</taxon>
        <taxon>Sordariomycetes</taxon>
        <taxon>Sordariomycetidae</taxon>
        <taxon>Sordariales</taxon>
        <taxon>Lasiosphaeriaceae</taxon>
        <taxon>Lasiosphaeria</taxon>
    </lineage>
</organism>
<accession>A0AAE0K0M1</accession>
<evidence type="ECO:0000259" key="2">
    <source>
        <dbReference type="Pfam" id="PF20233"/>
    </source>
</evidence>
<dbReference type="Pfam" id="PF20233">
    <property type="entry name" value="DUF6590"/>
    <property type="match status" value="1"/>
</dbReference>
<feature type="compositionally biased region" description="Polar residues" evidence="1">
    <location>
        <begin position="55"/>
        <end position="67"/>
    </location>
</feature>
<feature type="compositionally biased region" description="Polar residues" evidence="1">
    <location>
        <begin position="75"/>
        <end position="91"/>
    </location>
</feature>
<comment type="caution">
    <text evidence="3">The sequence shown here is derived from an EMBL/GenBank/DDBJ whole genome shotgun (WGS) entry which is preliminary data.</text>
</comment>
<dbReference type="EMBL" id="JAULSN010000007">
    <property type="protein sequence ID" value="KAK3367156.1"/>
    <property type="molecule type" value="Genomic_DNA"/>
</dbReference>
<evidence type="ECO:0000313" key="3">
    <source>
        <dbReference type="EMBL" id="KAK3367156.1"/>
    </source>
</evidence>
<reference evidence="3" key="1">
    <citation type="journal article" date="2023" name="Mol. Phylogenet. Evol.">
        <title>Genome-scale phylogeny and comparative genomics of the fungal order Sordariales.</title>
        <authorList>
            <person name="Hensen N."/>
            <person name="Bonometti L."/>
            <person name="Westerberg I."/>
            <person name="Brannstrom I.O."/>
            <person name="Guillou S."/>
            <person name="Cros-Aarteil S."/>
            <person name="Calhoun S."/>
            <person name="Haridas S."/>
            <person name="Kuo A."/>
            <person name="Mondo S."/>
            <person name="Pangilinan J."/>
            <person name="Riley R."/>
            <person name="LaButti K."/>
            <person name="Andreopoulos B."/>
            <person name="Lipzen A."/>
            <person name="Chen C."/>
            <person name="Yan M."/>
            <person name="Daum C."/>
            <person name="Ng V."/>
            <person name="Clum A."/>
            <person name="Steindorff A."/>
            <person name="Ohm R.A."/>
            <person name="Martin F."/>
            <person name="Silar P."/>
            <person name="Natvig D.O."/>
            <person name="Lalanne C."/>
            <person name="Gautier V."/>
            <person name="Ament-Velasquez S.L."/>
            <person name="Kruys A."/>
            <person name="Hutchinson M.I."/>
            <person name="Powell A.J."/>
            <person name="Barry K."/>
            <person name="Miller A.N."/>
            <person name="Grigoriev I.V."/>
            <person name="Debuchy R."/>
            <person name="Gladieux P."/>
            <person name="Hiltunen Thoren M."/>
            <person name="Johannesson H."/>
        </authorList>
    </citation>
    <scope>NUCLEOTIDE SEQUENCE</scope>
    <source>
        <strain evidence="3">CBS 958.72</strain>
    </source>
</reference>
<keyword evidence="4" id="KW-1185">Reference proteome</keyword>
<dbReference type="PANTHER" id="PTHR35391">
    <property type="entry name" value="C2H2-TYPE DOMAIN-CONTAINING PROTEIN-RELATED"/>
    <property type="match status" value="1"/>
</dbReference>
<sequence>MTATDGLAAWNTFGHALRSREETGEPPGGAKPEKTTESSSSVPRSDKREDVVIKNDSQIRINTNSIRPVQPLPPGTSSGKWTWNSRSQDYTQLRDGKTVYYTDFQKPDKNLAGPSSHNKASGSESDVASEDAQPSNNVPRPTFGSEANSDFAPGSVSDATSISRRGSTSSSEGSDIVPPPKPWEEPRDEGFRTVEKPKRFFSVGRIFKTAWFEPGNEDTPARQPDVEWTERCDPYFGERPYAKFRWFVVVRKRLHHSLCLNITSFGGQGKPRMSKGRPMDYVVLHSAEIPPPEPYDEEGISRDPIAVIIEDEEQYISPLARLDCGRIYTVEDNLQVMKIGRVHPDCLPRLEEYFRESVL</sequence>